<sequence length="212" mass="22964">MISTGSARTVLDGPARERIAAAIGRAEAATSAEIVVMVAGRVGRYRSVALLAALLVGLTVPWPLIWFTRWSAADIALMQAIVVLGLLSASLYLPLRIALTPIRMRRTQARQAARRAFWSRGLSRTKGRNGLLIHLALAERHAEIVADEGILERVERPVWDEALRHLSAALERGETEAGLIAAVEEVGQVLARVFPGSPDDVDELPNRVIVTG</sequence>
<evidence type="ECO:0000256" key="1">
    <source>
        <dbReference type="SAM" id="Phobius"/>
    </source>
</evidence>
<dbReference type="EMBL" id="BPQR01000001">
    <property type="protein sequence ID" value="GJE04745.1"/>
    <property type="molecule type" value="Genomic_DNA"/>
</dbReference>
<dbReference type="InterPro" id="IPR007621">
    <property type="entry name" value="TPM_dom"/>
</dbReference>
<keyword evidence="4" id="KW-1185">Reference proteome</keyword>
<dbReference type="Pfam" id="PF04536">
    <property type="entry name" value="TPM_phosphatase"/>
    <property type="match status" value="1"/>
</dbReference>
<protein>
    <recommendedName>
        <fullName evidence="2">TPM domain-containing protein</fullName>
    </recommendedName>
</protein>
<evidence type="ECO:0000313" key="4">
    <source>
        <dbReference type="Proteomes" id="UP001055102"/>
    </source>
</evidence>
<dbReference type="PANTHER" id="PTHR30373:SF8">
    <property type="entry name" value="BLL7265 PROTEIN"/>
    <property type="match status" value="1"/>
</dbReference>
<feature type="domain" description="TPM" evidence="2">
    <location>
        <begin position="109"/>
        <end position="188"/>
    </location>
</feature>
<accession>A0ABQ4SSA9</accession>
<gene>
    <name evidence="3" type="ORF">AOPFMNJM_0037</name>
</gene>
<reference evidence="3" key="1">
    <citation type="journal article" date="2021" name="Front. Microbiol.">
        <title>Comprehensive Comparative Genomics and Phenotyping of Methylobacterium Species.</title>
        <authorList>
            <person name="Alessa O."/>
            <person name="Ogura Y."/>
            <person name="Fujitani Y."/>
            <person name="Takami H."/>
            <person name="Hayashi T."/>
            <person name="Sahin N."/>
            <person name="Tani A."/>
        </authorList>
    </citation>
    <scope>NUCLEOTIDE SEQUENCE</scope>
    <source>
        <strain evidence="3">LMG 23639</strain>
    </source>
</reference>
<reference evidence="3" key="2">
    <citation type="submission" date="2021-08" db="EMBL/GenBank/DDBJ databases">
        <authorList>
            <person name="Tani A."/>
            <person name="Ola A."/>
            <person name="Ogura Y."/>
            <person name="Katsura K."/>
            <person name="Hayashi T."/>
        </authorList>
    </citation>
    <scope>NUCLEOTIDE SEQUENCE</scope>
    <source>
        <strain evidence="3">LMG 23639</strain>
    </source>
</reference>
<dbReference type="PANTHER" id="PTHR30373">
    <property type="entry name" value="UPF0603 PROTEIN YGCG"/>
    <property type="match status" value="1"/>
</dbReference>
<dbReference type="RefSeq" id="WP_238273469.1">
    <property type="nucleotide sequence ID" value="NZ_BPQR01000001.1"/>
</dbReference>
<name>A0ABQ4SSA9_9HYPH</name>
<dbReference type="Gene3D" id="3.10.310.50">
    <property type="match status" value="1"/>
</dbReference>
<keyword evidence="1" id="KW-0472">Membrane</keyword>
<organism evidence="3 4">
    <name type="scientific">Methylobacterium jeotgali</name>
    <dbReference type="NCBI Taxonomy" id="381630"/>
    <lineage>
        <taxon>Bacteria</taxon>
        <taxon>Pseudomonadati</taxon>
        <taxon>Pseudomonadota</taxon>
        <taxon>Alphaproteobacteria</taxon>
        <taxon>Hyphomicrobiales</taxon>
        <taxon>Methylobacteriaceae</taxon>
        <taxon>Methylobacterium</taxon>
    </lineage>
</organism>
<keyword evidence="1" id="KW-1133">Transmembrane helix</keyword>
<feature type="transmembrane region" description="Helical" evidence="1">
    <location>
        <begin position="75"/>
        <end position="95"/>
    </location>
</feature>
<comment type="caution">
    <text evidence="3">The sequence shown here is derived from an EMBL/GenBank/DDBJ whole genome shotgun (WGS) entry which is preliminary data.</text>
</comment>
<evidence type="ECO:0000259" key="2">
    <source>
        <dbReference type="Pfam" id="PF04536"/>
    </source>
</evidence>
<proteinExistence type="predicted"/>
<dbReference type="Proteomes" id="UP001055102">
    <property type="component" value="Unassembled WGS sequence"/>
</dbReference>
<evidence type="ECO:0000313" key="3">
    <source>
        <dbReference type="EMBL" id="GJE04745.1"/>
    </source>
</evidence>
<feature type="transmembrane region" description="Helical" evidence="1">
    <location>
        <begin position="48"/>
        <end position="69"/>
    </location>
</feature>
<keyword evidence="1" id="KW-0812">Transmembrane</keyword>